<keyword evidence="3" id="KW-1185">Reference proteome</keyword>
<dbReference type="AlphaFoldDB" id="A0AAD2CHW8"/>
<dbReference type="Proteomes" id="UP001295423">
    <property type="component" value="Unassembled WGS sequence"/>
</dbReference>
<dbReference type="PROSITE" id="PS51257">
    <property type="entry name" value="PROKAR_LIPOPROTEIN"/>
    <property type="match status" value="1"/>
</dbReference>
<evidence type="ECO:0000313" key="3">
    <source>
        <dbReference type="Proteomes" id="UP001295423"/>
    </source>
</evidence>
<reference evidence="2" key="1">
    <citation type="submission" date="2023-08" db="EMBL/GenBank/DDBJ databases">
        <authorList>
            <person name="Audoor S."/>
            <person name="Bilcke G."/>
        </authorList>
    </citation>
    <scope>NUCLEOTIDE SEQUENCE</scope>
</reference>
<organism evidence="2 3">
    <name type="scientific">Cylindrotheca closterium</name>
    <dbReference type="NCBI Taxonomy" id="2856"/>
    <lineage>
        <taxon>Eukaryota</taxon>
        <taxon>Sar</taxon>
        <taxon>Stramenopiles</taxon>
        <taxon>Ochrophyta</taxon>
        <taxon>Bacillariophyta</taxon>
        <taxon>Bacillariophyceae</taxon>
        <taxon>Bacillariophycidae</taxon>
        <taxon>Bacillariales</taxon>
        <taxon>Bacillariaceae</taxon>
        <taxon>Cylindrotheca</taxon>
    </lineage>
</organism>
<accession>A0AAD2CHW8</accession>
<sequence length="326" mass="35771">MFHRIFSPQCQLILLISLTSVIFASCQQCEPCTRNDAGEVEEPGHGGSGAFNCDIAAIEAQSFDNGTAACRDHQLMMWQRNCCPDPPSNHCSMCDTYNGDKVVPRFEHQQFGSPDINFTCSNVAERITYLDRDGIFSEYGNCDHTERGRARAWCECEGTFPDCTLKCPDGSDIPDPNKADPLFGETCARWMFETTTLPQEGCENIEDSLFFSAISFCCNLPPPKTCSICPEGEELTNSTEEVFRGKTCAEVQEYADWLPDDSCTGWFSRLMDDPFDPTAKCCVVSLNSGGGATDDTTTATSEARGGATLGLAFTLLLLILPHVVVQ</sequence>
<protein>
    <submittedName>
        <fullName evidence="2">Uncharacterized protein</fullName>
    </submittedName>
</protein>
<keyword evidence="1" id="KW-0732">Signal</keyword>
<feature type="signal peptide" evidence="1">
    <location>
        <begin position="1"/>
        <end position="26"/>
    </location>
</feature>
<gene>
    <name evidence="2" type="ORF">CYCCA115_LOCUS4390</name>
</gene>
<proteinExistence type="predicted"/>
<name>A0AAD2CHW8_9STRA</name>
<dbReference type="EMBL" id="CAKOGP040000446">
    <property type="protein sequence ID" value="CAJ1935052.1"/>
    <property type="molecule type" value="Genomic_DNA"/>
</dbReference>
<evidence type="ECO:0000313" key="2">
    <source>
        <dbReference type="EMBL" id="CAJ1935052.1"/>
    </source>
</evidence>
<feature type="chain" id="PRO_5042227685" evidence="1">
    <location>
        <begin position="27"/>
        <end position="326"/>
    </location>
</feature>
<comment type="caution">
    <text evidence="2">The sequence shown here is derived from an EMBL/GenBank/DDBJ whole genome shotgun (WGS) entry which is preliminary data.</text>
</comment>
<evidence type="ECO:0000256" key="1">
    <source>
        <dbReference type="SAM" id="SignalP"/>
    </source>
</evidence>